<evidence type="ECO:0000313" key="4">
    <source>
        <dbReference type="Proteomes" id="UP000619479"/>
    </source>
</evidence>
<keyword evidence="4" id="KW-1185">Reference proteome</keyword>
<dbReference type="PROSITE" id="PS51257">
    <property type="entry name" value="PROKAR_LIPOPROTEIN"/>
    <property type="match status" value="1"/>
</dbReference>
<proteinExistence type="predicted"/>
<sequence length="239" mass="23666">MRTRIVVFAGAAAFALLAGGCGDKPVAAPAAPGAATSATAGAPAEASAGASAVAPGGAPSEAPAGVSTGTPGGAPATSKPATVPVKTAKPAPVGDPGDGGNWFGALKPCPNKEQEVEVQKMATGDLTGDGVADVLVARSCTAITSYWPSTVEIFDGAAGGEKPKRIGTLLGDLGPTDVPAVQSLKVSDRVLTITAYGRSKMAPAACPDLKLTYQYKYSGGQFARTNRNAVTAKDCLPIQ</sequence>
<feature type="chain" id="PRO_5038778291" description="Lipoprotein" evidence="2">
    <location>
        <begin position="19"/>
        <end position="239"/>
    </location>
</feature>
<dbReference type="Proteomes" id="UP000619479">
    <property type="component" value="Unassembled WGS sequence"/>
</dbReference>
<dbReference type="RefSeq" id="WP_203738360.1">
    <property type="nucleotide sequence ID" value="NZ_BAAAUC010000030.1"/>
</dbReference>
<feature type="signal peptide" evidence="2">
    <location>
        <begin position="1"/>
        <end position="18"/>
    </location>
</feature>
<evidence type="ECO:0000313" key="3">
    <source>
        <dbReference type="EMBL" id="GID62880.1"/>
    </source>
</evidence>
<evidence type="ECO:0000256" key="2">
    <source>
        <dbReference type="SAM" id="SignalP"/>
    </source>
</evidence>
<comment type="caution">
    <text evidence="3">The sequence shown here is derived from an EMBL/GenBank/DDBJ whole genome shotgun (WGS) entry which is preliminary data.</text>
</comment>
<reference evidence="3" key="1">
    <citation type="submission" date="2021-01" db="EMBL/GenBank/DDBJ databases">
        <title>Whole genome shotgun sequence of Actinoplanes cyaneus NBRC 14990.</title>
        <authorList>
            <person name="Komaki H."/>
            <person name="Tamura T."/>
        </authorList>
    </citation>
    <scope>NUCLEOTIDE SEQUENCE</scope>
    <source>
        <strain evidence="3">NBRC 14990</strain>
    </source>
</reference>
<evidence type="ECO:0008006" key="5">
    <source>
        <dbReference type="Google" id="ProtNLM"/>
    </source>
</evidence>
<feature type="compositionally biased region" description="Low complexity" evidence="1">
    <location>
        <begin position="49"/>
        <end position="67"/>
    </location>
</feature>
<accession>A0A919IB81</accession>
<organism evidence="3 4">
    <name type="scientific">Actinoplanes cyaneus</name>
    <dbReference type="NCBI Taxonomy" id="52696"/>
    <lineage>
        <taxon>Bacteria</taxon>
        <taxon>Bacillati</taxon>
        <taxon>Actinomycetota</taxon>
        <taxon>Actinomycetes</taxon>
        <taxon>Micromonosporales</taxon>
        <taxon>Micromonosporaceae</taxon>
        <taxon>Actinoplanes</taxon>
    </lineage>
</organism>
<dbReference type="AlphaFoldDB" id="A0A919IB81"/>
<feature type="region of interest" description="Disordered" evidence="1">
    <location>
        <begin position="49"/>
        <end position="104"/>
    </location>
</feature>
<dbReference type="EMBL" id="BOMH01000005">
    <property type="protein sequence ID" value="GID62880.1"/>
    <property type="molecule type" value="Genomic_DNA"/>
</dbReference>
<gene>
    <name evidence="3" type="ORF">Acy02nite_07610</name>
</gene>
<keyword evidence="2" id="KW-0732">Signal</keyword>
<name>A0A919IB81_9ACTN</name>
<evidence type="ECO:0000256" key="1">
    <source>
        <dbReference type="SAM" id="MobiDB-lite"/>
    </source>
</evidence>
<protein>
    <recommendedName>
        <fullName evidence="5">Lipoprotein</fullName>
    </recommendedName>
</protein>